<comment type="cofactor">
    <cofactor evidence="10">
        <name>Mg(2+)</name>
        <dbReference type="ChEBI" id="CHEBI:18420"/>
    </cofactor>
    <cofactor evidence="10">
        <name>Mn(2+)</name>
        <dbReference type="ChEBI" id="CHEBI:29035"/>
    </cofactor>
    <text evidence="10">Binds 1 divalent metal cation per subunit; can use either Mg(2+) or Mn(2+).</text>
</comment>
<feature type="binding site" evidence="10">
    <location>
        <begin position="12"/>
        <end position="17"/>
    </location>
    <ligand>
        <name>substrate</name>
    </ligand>
</feature>
<keyword evidence="4 10" id="KW-0378">Hydrolase</keyword>
<comment type="catalytic activity">
    <reaction evidence="8 10">
        <text>ITP + H2O = IDP + phosphate + H(+)</text>
        <dbReference type="Rhea" id="RHEA:28330"/>
        <dbReference type="ChEBI" id="CHEBI:15377"/>
        <dbReference type="ChEBI" id="CHEBI:15378"/>
        <dbReference type="ChEBI" id="CHEBI:43474"/>
        <dbReference type="ChEBI" id="CHEBI:58280"/>
        <dbReference type="ChEBI" id="CHEBI:61402"/>
        <dbReference type="EC" id="3.6.1.73"/>
    </reaction>
</comment>
<comment type="subunit">
    <text evidence="10">Homodimer.</text>
</comment>
<evidence type="ECO:0000256" key="1">
    <source>
        <dbReference type="ARBA" id="ARBA00001936"/>
    </source>
</evidence>
<evidence type="ECO:0000256" key="2">
    <source>
        <dbReference type="ARBA" id="ARBA00022723"/>
    </source>
</evidence>
<dbReference type="InterPro" id="IPR050299">
    <property type="entry name" value="YjjX_NTPase"/>
</dbReference>
<dbReference type="NCBIfam" id="NF003459">
    <property type="entry name" value="PRK05074.1"/>
    <property type="match status" value="1"/>
</dbReference>
<dbReference type="InterPro" id="IPR002786">
    <property type="entry name" value="Non_canon_purine_NTPase"/>
</dbReference>
<dbReference type="NCBIfam" id="TIGR00258">
    <property type="entry name" value="inosine/xanthosine triphosphatase"/>
    <property type="match status" value="1"/>
</dbReference>
<dbReference type="PANTHER" id="PTHR34699:SF2">
    <property type="entry name" value="NON-CANONICAL PURINE NTP PHOSPHATASE_PRRC1 DOMAIN-CONTAINING PROTEIN"/>
    <property type="match status" value="1"/>
</dbReference>
<dbReference type="InterPro" id="IPR029001">
    <property type="entry name" value="ITPase-like_fam"/>
</dbReference>
<dbReference type="HAMAP" id="MF_00648">
    <property type="entry name" value="Non_canon_purine_NTPase_YjjX"/>
    <property type="match status" value="1"/>
</dbReference>
<dbReference type="PANTHER" id="PTHR34699">
    <property type="match status" value="1"/>
</dbReference>
<evidence type="ECO:0000256" key="3">
    <source>
        <dbReference type="ARBA" id="ARBA00022741"/>
    </source>
</evidence>
<dbReference type="RefSeq" id="WP_248935226.1">
    <property type="nucleotide sequence ID" value="NZ_JAKILF010000002.1"/>
</dbReference>
<comment type="cofactor">
    <cofactor evidence="1">
        <name>Mn(2+)</name>
        <dbReference type="ChEBI" id="CHEBI:29035"/>
    </cofactor>
</comment>
<evidence type="ECO:0000256" key="9">
    <source>
        <dbReference type="ARBA" id="ARBA00048781"/>
    </source>
</evidence>
<dbReference type="Pfam" id="PF01931">
    <property type="entry name" value="NTPase_I-T"/>
    <property type="match status" value="1"/>
</dbReference>
<keyword evidence="3 10" id="KW-0547">Nucleotide-binding</keyword>
<comment type="similarity">
    <text evidence="10">Belongs to the YjjX NTPase family.</text>
</comment>
<dbReference type="EMBL" id="JBHRTD010000006">
    <property type="protein sequence ID" value="MFC3137509.1"/>
    <property type="molecule type" value="Genomic_DNA"/>
</dbReference>
<evidence type="ECO:0000313" key="12">
    <source>
        <dbReference type="EMBL" id="MFC3137509.1"/>
    </source>
</evidence>
<accession>A0ABV7G7L4</accession>
<evidence type="ECO:0000313" key="13">
    <source>
        <dbReference type="Proteomes" id="UP001595621"/>
    </source>
</evidence>
<evidence type="ECO:0000256" key="5">
    <source>
        <dbReference type="ARBA" id="ARBA00022842"/>
    </source>
</evidence>
<proteinExistence type="inferred from homology"/>
<keyword evidence="7 10" id="KW-0464">Manganese</keyword>
<evidence type="ECO:0000256" key="10">
    <source>
        <dbReference type="HAMAP-Rule" id="MF_00648"/>
    </source>
</evidence>
<keyword evidence="2 10" id="KW-0479">Metal-binding</keyword>
<dbReference type="SUPFAM" id="SSF52972">
    <property type="entry name" value="ITPase-like"/>
    <property type="match status" value="1"/>
</dbReference>
<reference evidence="13" key="1">
    <citation type="journal article" date="2019" name="Int. J. Syst. Evol. Microbiol.">
        <title>The Global Catalogue of Microorganisms (GCM) 10K type strain sequencing project: providing services to taxonomists for standard genome sequencing and annotation.</title>
        <authorList>
            <consortium name="The Broad Institute Genomics Platform"/>
            <consortium name="The Broad Institute Genome Sequencing Center for Infectious Disease"/>
            <person name="Wu L."/>
            <person name="Ma J."/>
        </authorList>
    </citation>
    <scope>NUCLEOTIDE SEQUENCE [LARGE SCALE GENOMIC DNA]</scope>
    <source>
        <strain evidence="13">KCTC 52277</strain>
    </source>
</reference>
<comment type="function">
    <text evidence="10">Phosphatase that hydrolyzes non-canonical purine nucleotides such as XTP and ITP to their respective diphosphate derivatives. Probably excludes non-canonical purines from DNA/RNA precursor pool, thus preventing their incorporation into DNA/RNA and avoiding chromosomal lesions.</text>
</comment>
<sequence>MNKQILNLIVGSTNPVKVQAAKDAFELMFPESEVIATGIKAPSGVPDQPMNSKQTRDGAVNRVEYCRTRESADFYLAMEGGVDQFEDGPATFAYVVVASENGMSVGRSANLPLPQTVFDALLQGEELGHVMDRLFNTTNIKQAGGAIGLLTNGRATRGSIYTQAIMLAMAPLLHTELYKK</sequence>
<organism evidence="12 13">
    <name type="scientific">Shewanella submarina</name>
    <dbReference type="NCBI Taxonomy" id="2016376"/>
    <lineage>
        <taxon>Bacteria</taxon>
        <taxon>Pseudomonadati</taxon>
        <taxon>Pseudomonadota</taxon>
        <taxon>Gammaproteobacteria</taxon>
        <taxon>Alteromonadales</taxon>
        <taxon>Shewanellaceae</taxon>
        <taxon>Shewanella</taxon>
    </lineage>
</organism>
<name>A0ABV7G7L4_9GAMM</name>
<evidence type="ECO:0000256" key="4">
    <source>
        <dbReference type="ARBA" id="ARBA00022801"/>
    </source>
</evidence>
<keyword evidence="5 10" id="KW-0460">Magnesium</keyword>
<dbReference type="GO" id="GO:0016787">
    <property type="term" value="F:hydrolase activity"/>
    <property type="evidence" value="ECO:0007669"/>
    <property type="project" value="UniProtKB-KW"/>
</dbReference>
<dbReference type="Proteomes" id="UP001595621">
    <property type="component" value="Unassembled WGS sequence"/>
</dbReference>
<evidence type="ECO:0000256" key="8">
    <source>
        <dbReference type="ARBA" id="ARBA00048174"/>
    </source>
</evidence>
<comment type="catalytic activity">
    <reaction evidence="9 10">
        <text>XTP + H2O = XDP + phosphate + H(+)</text>
        <dbReference type="Rhea" id="RHEA:28406"/>
        <dbReference type="ChEBI" id="CHEBI:15377"/>
        <dbReference type="ChEBI" id="CHEBI:15378"/>
        <dbReference type="ChEBI" id="CHEBI:43474"/>
        <dbReference type="ChEBI" id="CHEBI:59884"/>
        <dbReference type="ChEBI" id="CHEBI:61314"/>
        <dbReference type="EC" id="3.6.1.73"/>
    </reaction>
</comment>
<keyword evidence="6 10" id="KW-0546">Nucleotide metabolism</keyword>
<dbReference type="EC" id="3.6.1.73" evidence="10"/>
<protein>
    <recommendedName>
        <fullName evidence="10">Inosine/xanthosine triphosphatase</fullName>
        <shortName evidence="10">ITPase/XTPase</shortName>
        <ecNumber evidence="10">3.6.1.73</ecNumber>
    </recommendedName>
    <alternativeName>
        <fullName evidence="10">Non-canonical purine NTP phosphatase</fullName>
    </alternativeName>
    <alternativeName>
        <fullName evidence="10">Non-standard purine NTP phosphatase</fullName>
    </alternativeName>
    <alternativeName>
        <fullName evidence="10">Nucleoside-triphosphate phosphatase</fullName>
        <shortName evidence="10">NTPase</shortName>
    </alternativeName>
</protein>
<dbReference type="InterPro" id="IPR026533">
    <property type="entry name" value="NTPase/PRRC1"/>
</dbReference>
<evidence type="ECO:0000256" key="7">
    <source>
        <dbReference type="ARBA" id="ARBA00023211"/>
    </source>
</evidence>
<feature type="domain" description="Non-canonical purine NTP phosphatase/PRRC1" evidence="11">
    <location>
        <begin position="11"/>
        <end position="172"/>
    </location>
</feature>
<evidence type="ECO:0000256" key="6">
    <source>
        <dbReference type="ARBA" id="ARBA00023080"/>
    </source>
</evidence>
<dbReference type="Gene3D" id="3.90.950.10">
    <property type="match status" value="1"/>
</dbReference>
<comment type="caution">
    <text evidence="12">The sequence shown here is derived from an EMBL/GenBank/DDBJ whole genome shotgun (WGS) entry which is preliminary data.</text>
</comment>
<gene>
    <name evidence="12" type="primary">yjjX</name>
    <name evidence="12" type="ORF">ACFOE0_04815</name>
</gene>
<comment type="caution">
    <text evidence="10">Lacks conserved residue(s) required for the propagation of feature annotation.</text>
</comment>
<evidence type="ECO:0000259" key="11">
    <source>
        <dbReference type="Pfam" id="PF01931"/>
    </source>
</evidence>
<keyword evidence="13" id="KW-1185">Reference proteome</keyword>